<organism evidence="1 2">
    <name type="scientific">Marine Group I thaumarchaeote SCGC AAA799-N04</name>
    <dbReference type="NCBI Taxonomy" id="1502293"/>
    <lineage>
        <taxon>Archaea</taxon>
        <taxon>Nitrososphaerota</taxon>
        <taxon>Marine Group I</taxon>
    </lineage>
</organism>
<accession>A0A081RP03</accession>
<name>A0A081RP03_9ARCH</name>
<dbReference type="Proteomes" id="UP000028059">
    <property type="component" value="Unassembled WGS sequence"/>
</dbReference>
<protein>
    <submittedName>
        <fullName evidence="1">NurA domain-containing protein</fullName>
    </submittedName>
</protein>
<comment type="caution">
    <text evidence="1">The sequence shown here is derived from an EMBL/GenBank/DDBJ whole genome shotgun (WGS) entry which is preliminary data.</text>
</comment>
<proteinExistence type="predicted"/>
<keyword evidence="2" id="KW-1185">Reference proteome</keyword>
<dbReference type="AlphaFoldDB" id="A0A081RP03"/>
<evidence type="ECO:0000313" key="2">
    <source>
        <dbReference type="Proteomes" id="UP000028059"/>
    </source>
</evidence>
<dbReference type="EMBL" id="JOKN01000007">
    <property type="protein sequence ID" value="KEQ56926.1"/>
    <property type="molecule type" value="Genomic_DNA"/>
</dbReference>
<gene>
    <name evidence="1" type="ORF">AAA799N04_00596</name>
</gene>
<evidence type="ECO:0000313" key="1">
    <source>
        <dbReference type="EMBL" id="KEQ56926.1"/>
    </source>
</evidence>
<reference evidence="1 2" key="1">
    <citation type="submission" date="2014-06" db="EMBL/GenBank/DDBJ databases">
        <authorList>
            <person name="Ngugi D.K."/>
            <person name="Blom J."/>
            <person name="Alam I."/>
            <person name="Rashid M."/>
            <person name="Ba Alawi W."/>
            <person name="Zhang G."/>
            <person name="Hikmawan T."/>
            <person name="Guan Y."/>
            <person name="Antunes A."/>
            <person name="Siam R."/>
            <person name="ElDorry H."/>
            <person name="Bajic V."/>
            <person name="Stingl U."/>
        </authorList>
    </citation>
    <scope>NUCLEOTIDE SEQUENCE [LARGE SCALE GENOMIC DNA]</scope>
    <source>
        <strain evidence="1">SCGC AAA799-N04</strain>
    </source>
</reference>
<sequence>MSEDPVKSLIEELGAHLSQKEHSDVVLNNGKGKQFLIAPSEFSEIKPIDSPRKIAFVDGGDGPLEESPNYLITINRVYYSLFQGKQRIKPKANPRVQFYSYVTSNIHTVDGKKNVSYNTRLFPHSPEDKRYLPVESDLTSDTESTTVLQGARLNSLGRRFAEWQLAIHVIETELEQGDMIVMDGSLQTNFKNEIKYANRLYDLAASKGVIICGLAKTSRLITESGDPLLARIAEIAEDVPFEKWYVKVAEEVSADDKGFMLAVKFHAKSRFVFRFEILREQFEAMNPDELNSVLGSLVENSQDVAMIGYPYGAIDADRFAQVRLDELNMYKGFILSEMLKRPEWKRLQKYSASLGAHDTLNGVTS</sequence>